<organism evidence="2">
    <name type="scientific">Arundo donax</name>
    <name type="common">Giant reed</name>
    <name type="synonym">Donax arundinaceus</name>
    <dbReference type="NCBI Taxonomy" id="35708"/>
    <lineage>
        <taxon>Eukaryota</taxon>
        <taxon>Viridiplantae</taxon>
        <taxon>Streptophyta</taxon>
        <taxon>Embryophyta</taxon>
        <taxon>Tracheophyta</taxon>
        <taxon>Spermatophyta</taxon>
        <taxon>Magnoliopsida</taxon>
        <taxon>Liliopsida</taxon>
        <taxon>Poales</taxon>
        <taxon>Poaceae</taxon>
        <taxon>PACMAD clade</taxon>
        <taxon>Arundinoideae</taxon>
        <taxon>Arundineae</taxon>
        <taxon>Arundo</taxon>
    </lineage>
</organism>
<name>A0A0A9EXV5_ARUDO</name>
<evidence type="ECO:0000256" key="1">
    <source>
        <dbReference type="SAM" id="Phobius"/>
    </source>
</evidence>
<sequence>MPWNFDLPAEESVHIGLTFFGLGVALLSTYVNAIRIEVSC</sequence>
<reference evidence="2" key="1">
    <citation type="submission" date="2014-09" db="EMBL/GenBank/DDBJ databases">
        <authorList>
            <person name="Magalhaes I.L.F."/>
            <person name="Oliveira U."/>
            <person name="Santos F.R."/>
            <person name="Vidigal T.H.D.A."/>
            <person name="Brescovit A.D."/>
            <person name="Santos A.J."/>
        </authorList>
    </citation>
    <scope>NUCLEOTIDE SEQUENCE</scope>
    <source>
        <tissue evidence="2">Shoot tissue taken approximately 20 cm above the soil surface</tissue>
    </source>
</reference>
<keyword evidence="1" id="KW-1133">Transmembrane helix</keyword>
<proteinExistence type="predicted"/>
<reference evidence="2" key="2">
    <citation type="journal article" date="2015" name="Data Brief">
        <title>Shoot transcriptome of the giant reed, Arundo donax.</title>
        <authorList>
            <person name="Barrero R.A."/>
            <person name="Guerrero F.D."/>
            <person name="Moolhuijzen P."/>
            <person name="Goolsby J.A."/>
            <person name="Tidwell J."/>
            <person name="Bellgard S.E."/>
            <person name="Bellgard M.I."/>
        </authorList>
    </citation>
    <scope>NUCLEOTIDE SEQUENCE</scope>
    <source>
        <tissue evidence="2">Shoot tissue taken approximately 20 cm above the soil surface</tissue>
    </source>
</reference>
<keyword evidence="1" id="KW-0812">Transmembrane</keyword>
<dbReference type="AlphaFoldDB" id="A0A0A9EXV5"/>
<dbReference type="EMBL" id="GBRH01195205">
    <property type="protein sequence ID" value="JAE02691.1"/>
    <property type="molecule type" value="Transcribed_RNA"/>
</dbReference>
<keyword evidence="1" id="KW-0472">Membrane</keyword>
<protein>
    <submittedName>
        <fullName evidence="2">Uncharacterized protein</fullName>
    </submittedName>
</protein>
<accession>A0A0A9EXV5</accession>
<feature type="transmembrane region" description="Helical" evidence="1">
    <location>
        <begin position="12"/>
        <end position="34"/>
    </location>
</feature>
<evidence type="ECO:0000313" key="2">
    <source>
        <dbReference type="EMBL" id="JAE02691.1"/>
    </source>
</evidence>